<name>A0A2N6JYS9_FISMU</name>
<keyword evidence="2" id="KW-1185">Reference proteome</keyword>
<accession>A0A2N6JYS9</accession>
<gene>
    <name evidence="1" type="ORF">CEN44_20470</name>
</gene>
<evidence type="ECO:0000313" key="2">
    <source>
        <dbReference type="Proteomes" id="UP000235036"/>
    </source>
</evidence>
<comment type="caution">
    <text evidence="1">The sequence shown here is derived from an EMBL/GenBank/DDBJ whole genome shotgun (WGS) entry which is preliminary data.</text>
</comment>
<reference evidence="1 2" key="1">
    <citation type="submission" date="2017-08" db="EMBL/GenBank/DDBJ databases">
        <title>Genomes of Fischerella (Mastigocladus) sp. strains.</title>
        <authorList>
            <person name="Miller S.R."/>
        </authorList>
    </citation>
    <scope>NUCLEOTIDE SEQUENCE [LARGE SCALE GENOMIC DNA]</scope>
    <source>
        <strain evidence="1 2">CCMEE 5323</strain>
    </source>
</reference>
<sequence>MANGSALLIGAKFNKKQSLSQTISTDFANTTPAISLVSLDLPTGRQAMTSRITPKTFKEIPPTKVDKTDIKTETTSLALYTEPTERITGLTALSNGTFVIVSTALTREGNYNKLLFFDNQSSKSKKISELKKSNCTIENLLATKDDKLIGIVSLNGGIPPFEMIIINPKNGKVSSGSDLSLPELLPDRRFSNLALSPDGRIYATTLRREGITRLVQLDLDNRSMITGKGNIVTLSLLMFDEQPLQNDLLSLTFSPSGEVYALADPKNEGTNFLFSVDIETGEMKPMSMVAVDKITFSRKSISM</sequence>
<evidence type="ECO:0000313" key="1">
    <source>
        <dbReference type="EMBL" id="PLZ86186.1"/>
    </source>
</evidence>
<dbReference type="AlphaFoldDB" id="A0A2N6JYS9"/>
<organism evidence="1 2">
    <name type="scientific">Fischerella muscicola CCMEE 5323</name>
    <dbReference type="NCBI Taxonomy" id="2019572"/>
    <lineage>
        <taxon>Bacteria</taxon>
        <taxon>Bacillati</taxon>
        <taxon>Cyanobacteriota</taxon>
        <taxon>Cyanophyceae</taxon>
        <taxon>Nostocales</taxon>
        <taxon>Hapalosiphonaceae</taxon>
        <taxon>Fischerella</taxon>
    </lineage>
</organism>
<proteinExistence type="predicted"/>
<dbReference type="EMBL" id="NRQW01000475">
    <property type="protein sequence ID" value="PLZ86186.1"/>
    <property type="molecule type" value="Genomic_DNA"/>
</dbReference>
<dbReference type="Proteomes" id="UP000235036">
    <property type="component" value="Unassembled WGS sequence"/>
</dbReference>
<dbReference type="RefSeq" id="WP_016868199.1">
    <property type="nucleotide sequence ID" value="NZ_NRQW01000475.1"/>
</dbReference>
<protein>
    <submittedName>
        <fullName evidence="1">Uncharacterized protein</fullName>
    </submittedName>
</protein>
<dbReference type="SUPFAM" id="SSF69304">
    <property type="entry name" value="Tricorn protease N-terminal domain"/>
    <property type="match status" value="1"/>
</dbReference>